<keyword evidence="6" id="KW-1003">Cell membrane</keyword>
<evidence type="ECO:0000256" key="5">
    <source>
        <dbReference type="ARBA" id="ARBA00023136"/>
    </source>
</evidence>
<feature type="transmembrane region" description="Helical" evidence="6">
    <location>
        <begin position="215"/>
        <end position="234"/>
    </location>
</feature>
<feature type="transmembrane region" description="Helical" evidence="6">
    <location>
        <begin position="145"/>
        <end position="176"/>
    </location>
</feature>
<reference evidence="7 8" key="1">
    <citation type="submission" date="2019-03" db="EMBL/GenBank/DDBJ databases">
        <title>Diverse conjugative elements silence natural transformation in Legionella species.</title>
        <authorList>
            <person name="Durieux I."/>
            <person name="Ginevra C."/>
            <person name="Attaiech L."/>
            <person name="Picq K."/>
            <person name="Juan P.A."/>
            <person name="Jarraud S."/>
            <person name="Charpentier X."/>
        </authorList>
    </citation>
    <scope>NUCLEOTIDE SEQUENCE [LARGE SCALE GENOMIC DNA]</scope>
    <source>
        <strain evidence="7 8">HL-0427-4011</strain>
    </source>
</reference>
<evidence type="ECO:0000256" key="1">
    <source>
        <dbReference type="ARBA" id="ARBA00004141"/>
    </source>
</evidence>
<keyword evidence="5 6" id="KW-0472">Membrane</keyword>
<dbReference type="InterPro" id="IPR051598">
    <property type="entry name" value="TSUP/Inactive_protease-like"/>
</dbReference>
<proteinExistence type="inferred from homology"/>
<feature type="transmembrane region" description="Helical" evidence="6">
    <location>
        <begin position="191"/>
        <end position="208"/>
    </location>
</feature>
<dbReference type="AlphaFoldDB" id="A0AAX1EHF2"/>
<dbReference type="InterPro" id="IPR002781">
    <property type="entry name" value="TM_pro_TauE-like"/>
</dbReference>
<evidence type="ECO:0000256" key="4">
    <source>
        <dbReference type="ARBA" id="ARBA00022989"/>
    </source>
</evidence>
<organism evidence="7 8">
    <name type="scientific">Legionella israelensis</name>
    <dbReference type="NCBI Taxonomy" id="454"/>
    <lineage>
        <taxon>Bacteria</taxon>
        <taxon>Pseudomonadati</taxon>
        <taxon>Pseudomonadota</taxon>
        <taxon>Gammaproteobacteria</taxon>
        <taxon>Legionellales</taxon>
        <taxon>Legionellaceae</taxon>
        <taxon>Legionella</taxon>
    </lineage>
</organism>
<dbReference type="GO" id="GO:0005886">
    <property type="term" value="C:plasma membrane"/>
    <property type="evidence" value="ECO:0007669"/>
    <property type="project" value="UniProtKB-SubCell"/>
</dbReference>
<gene>
    <name evidence="7" type="ORF">E3983_09210</name>
</gene>
<feature type="transmembrane region" description="Helical" evidence="6">
    <location>
        <begin position="75"/>
        <end position="96"/>
    </location>
</feature>
<evidence type="ECO:0000313" key="7">
    <source>
        <dbReference type="EMBL" id="QBR84524.1"/>
    </source>
</evidence>
<evidence type="ECO:0000256" key="6">
    <source>
        <dbReference type="RuleBase" id="RU363041"/>
    </source>
</evidence>
<dbReference type="Pfam" id="PF01925">
    <property type="entry name" value="TauE"/>
    <property type="match status" value="1"/>
</dbReference>
<dbReference type="Proteomes" id="UP000295517">
    <property type="component" value="Chromosome"/>
</dbReference>
<sequence length="260" mass="28265">MELSYSLAGAFTGFIVGLTGVGGGALMTPILLLFFGVAPVTAVATDLWFATITKIAALIIHHRQQQVDWQIVRRLWYGSIPAAILVVFTIISSQLVTINSHWLTFIIGLVILITALGLILKPWLKPNVLNYRKSHFQSWRIYQPLLTILFGVVLGILVTLTSVGAGALGSIILLYLYPVRLTPHQLVGSDIAHAIPLALIAGFGYLIIGKVNYHLLFLLISASVPFALLGSFISTRFSHSKLRLCLAVILSLSGLKLVLS</sequence>
<evidence type="ECO:0000313" key="8">
    <source>
        <dbReference type="Proteomes" id="UP000295517"/>
    </source>
</evidence>
<dbReference type="RefSeq" id="WP_135060742.1">
    <property type="nucleotide sequence ID" value="NZ_CP038254.1"/>
</dbReference>
<dbReference type="PANTHER" id="PTHR43701">
    <property type="entry name" value="MEMBRANE TRANSPORTER PROTEIN MJ0441-RELATED"/>
    <property type="match status" value="1"/>
</dbReference>
<accession>A0AAX1EHF2</accession>
<keyword evidence="3 6" id="KW-0812">Transmembrane</keyword>
<keyword evidence="4 6" id="KW-1133">Transmembrane helix</keyword>
<comment type="subcellular location">
    <subcellularLocation>
        <location evidence="6">Cell membrane</location>
        <topology evidence="6">Multi-pass membrane protein</topology>
    </subcellularLocation>
    <subcellularLocation>
        <location evidence="1">Membrane</location>
        <topology evidence="1">Multi-pass membrane protein</topology>
    </subcellularLocation>
</comment>
<dbReference type="PANTHER" id="PTHR43701:SF2">
    <property type="entry name" value="MEMBRANE TRANSPORTER PROTEIN YJNA-RELATED"/>
    <property type="match status" value="1"/>
</dbReference>
<feature type="transmembrane region" description="Helical" evidence="6">
    <location>
        <begin position="102"/>
        <end position="124"/>
    </location>
</feature>
<comment type="similarity">
    <text evidence="2 6">Belongs to the 4-toluene sulfonate uptake permease (TSUP) (TC 2.A.102) family.</text>
</comment>
<feature type="transmembrane region" description="Helical" evidence="6">
    <location>
        <begin position="7"/>
        <end position="35"/>
    </location>
</feature>
<evidence type="ECO:0000256" key="2">
    <source>
        <dbReference type="ARBA" id="ARBA00009142"/>
    </source>
</evidence>
<name>A0AAX1EHF2_9GAMM</name>
<evidence type="ECO:0000256" key="3">
    <source>
        <dbReference type="ARBA" id="ARBA00022692"/>
    </source>
</evidence>
<feature type="transmembrane region" description="Helical" evidence="6">
    <location>
        <begin position="47"/>
        <end position="63"/>
    </location>
</feature>
<protein>
    <recommendedName>
        <fullName evidence="6">Probable membrane transporter protein</fullName>
    </recommendedName>
</protein>
<dbReference type="EMBL" id="CP038254">
    <property type="protein sequence ID" value="QBR84524.1"/>
    <property type="molecule type" value="Genomic_DNA"/>
</dbReference>